<evidence type="ECO:0000313" key="4">
    <source>
        <dbReference type="Proteomes" id="UP000219522"/>
    </source>
</evidence>
<evidence type="ECO:0000256" key="1">
    <source>
        <dbReference type="SAM" id="MobiDB-lite"/>
    </source>
</evidence>
<feature type="chain" id="PRO_5031520823" description="Purine nucleoside phosphorylase" evidence="2">
    <location>
        <begin position="22"/>
        <end position="98"/>
    </location>
</feature>
<comment type="caution">
    <text evidence="3">The sequence shown here is derived from an EMBL/GenBank/DDBJ whole genome shotgun (WGS) entry which is preliminary data.</text>
</comment>
<feature type="signal peptide" evidence="2">
    <location>
        <begin position="1"/>
        <end position="21"/>
    </location>
</feature>
<keyword evidence="4" id="KW-1185">Reference proteome</keyword>
<name>A0A7Z7N6W8_9BURK</name>
<evidence type="ECO:0000256" key="2">
    <source>
        <dbReference type="SAM" id="SignalP"/>
    </source>
</evidence>
<proteinExistence type="predicted"/>
<keyword evidence="2" id="KW-0732">Signal</keyword>
<evidence type="ECO:0000313" key="3">
    <source>
        <dbReference type="EMBL" id="SOE88408.1"/>
    </source>
</evidence>
<accession>A0A7Z7N6W8</accession>
<evidence type="ECO:0008006" key="5">
    <source>
        <dbReference type="Google" id="ProtNLM"/>
    </source>
</evidence>
<dbReference type="AlphaFoldDB" id="A0A7Z7N6W8"/>
<gene>
    <name evidence="3" type="ORF">SAMN05446927_7018</name>
</gene>
<feature type="region of interest" description="Disordered" evidence="1">
    <location>
        <begin position="70"/>
        <end position="98"/>
    </location>
</feature>
<dbReference type="Pfam" id="PF13663">
    <property type="entry name" value="DUF4148"/>
    <property type="match status" value="1"/>
</dbReference>
<dbReference type="OrthoDB" id="9009748at2"/>
<reference evidence="3 4" key="1">
    <citation type="submission" date="2017-09" db="EMBL/GenBank/DDBJ databases">
        <authorList>
            <person name="Varghese N."/>
            <person name="Submissions S."/>
        </authorList>
    </citation>
    <scope>NUCLEOTIDE SEQUENCE [LARGE SCALE GENOMIC DNA]</scope>
    <source>
        <strain evidence="3 4">OK806</strain>
    </source>
</reference>
<sequence>MKTLTCIIAALALAAPLTTFAQNTTQPLTRAQVRADLVQLEKAGYRPSMNDPYYPQKIQAAEAKVQSMNASQGGYGGSADGTASGRPAIQGGIEAHSI</sequence>
<dbReference type="Proteomes" id="UP000219522">
    <property type="component" value="Unassembled WGS sequence"/>
</dbReference>
<dbReference type="InterPro" id="IPR025421">
    <property type="entry name" value="DUF4148"/>
</dbReference>
<organism evidence="3 4">
    <name type="scientific">Caballeronia arationis</name>
    <dbReference type="NCBI Taxonomy" id="1777142"/>
    <lineage>
        <taxon>Bacteria</taxon>
        <taxon>Pseudomonadati</taxon>
        <taxon>Pseudomonadota</taxon>
        <taxon>Betaproteobacteria</taxon>
        <taxon>Burkholderiales</taxon>
        <taxon>Burkholderiaceae</taxon>
        <taxon>Caballeronia</taxon>
    </lineage>
</organism>
<dbReference type="RefSeq" id="WP_062632200.1">
    <property type="nucleotide sequence ID" value="NZ_FCOG02000002.1"/>
</dbReference>
<dbReference type="EMBL" id="OCSU01000003">
    <property type="protein sequence ID" value="SOE88408.1"/>
    <property type="molecule type" value="Genomic_DNA"/>
</dbReference>
<protein>
    <recommendedName>
        <fullName evidence="5">Purine nucleoside phosphorylase</fullName>
    </recommendedName>
</protein>